<dbReference type="Proteomes" id="UP001164743">
    <property type="component" value="Chromosome 3A"/>
</dbReference>
<feature type="region of interest" description="Disordered" evidence="1">
    <location>
        <begin position="1"/>
        <end position="52"/>
    </location>
</feature>
<accession>A0ABY7CDI5</accession>
<gene>
    <name evidence="2" type="ORF">PtA15_3A349</name>
</gene>
<reference evidence="2" key="1">
    <citation type="submission" date="2022-10" db="EMBL/GenBank/DDBJ databases">
        <title>Puccinia triticina Genome sequencing and assembly.</title>
        <authorList>
            <person name="Li C."/>
        </authorList>
    </citation>
    <scope>NUCLEOTIDE SEQUENCE</scope>
    <source>
        <strain evidence="2">Pt15</strain>
    </source>
</reference>
<dbReference type="RefSeq" id="XP_053018538.1">
    <property type="nucleotide sequence ID" value="XM_053167308.1"/>
</dbReference>
<evidence type="ECO:0000256" key="1">
    <source>
        <dbReference type="SAM" id="MobiDB-lite"/>
    </source>
</evidence>
<evidence type="ECO:0000313" key="2">
    <source>
        <dbReference type="EMBL" id="WAQ82983.1"/>
    </source>
</evidence>
<feature type="compositionally biased region" description="Basic and acidic residues" evidence="1">
    <location>
        <begin position="1"/>
        <end position="21"/>
    </location>
</feature>
<keyword evidence="3" id="KW-1185">Reference proteome</keyword>
<name>A0ABY7CDI5_9BASI</name>
<sequence length="107" mass="11763">MSGELQRKQKKNDAEGKENCERQGLGDGMKKLRRDDDGGQYDSNGGEGGRGNPANSFCSPYHAYVQLIEPLAKRACIRCCQNPFECDLSNDVRGCPVVIPGKYFTCA</sequence>
<dbReference type="GeneID" id="77808203"/>
<organism evidence="2 3">
    <name type="scientific">Puccinia triticina</name>
    <dbReference type="NCBI Taxonomy" id="208348"/>
    <lineage>
        <taxon>Eukaryota</taxon>
        <taxon>Fungi</taxon>
        <taxon>Dikarya</taxon>
        <taxon>Basidiomycota</taxon>
        <taxon>Pucciniomycotina</taxon>
        <taxon>Pucciniomycetes</taxon>
        <taxon>Pucciniales</taxon>
        <taxon>Pucciniaceae</taxon>
        <taxon>Puccinia</taxon>
    </lineage>
</organism>
<dbReference type="EMBL" id="CP110423">
    <property type="protein sequence ID" value="WAQ82983.1"/>
    <property type="molecule type" value="Genomic_DNA"/>
</dbReference>
<feature type="compositionally biased region" description="Basic and acidic residues" evidence="1">
    <location>
        <begin position="28"/>
        <end position="37"/>
    </location>
</feature>
<proteinExistence type="predicted"/>
<evidence type="ECO:0000313" key="3">
    <source>
        <dbReference type="Proteomes" id="UP001164743"/>
    </source>
</evidence>
<protein>
    <submittedName>
        <fullName evidence="2">Uncharacterized protein</fullName>
    </submittedName>
</protein>